<dbReference type="PANTHER" id="PTHR30523">
    <property type="entry name" value="PHOSPHOENOLPYRUVATE CARBOXYLASE"/>
    <property type="match status" value="1"/>
</dbReference>
<dbReference type="InterPro" id="IPR021135">
    <property type="entry name" value="PEP_COase"/>
</dbReference>
<dbReference type="Gene3D" id="1.20.1440.90">
    <property type="entry name" value="Phosphoenolpyruvate/pyruvate domain"/>
    <property type="match status" value="1"/>
</dbReference>
<reference evidence="3 4" key="1">
    <citation type="journal article" date="2011" name="PLoS Pathog.">
        <title>Dynamic evolution of pathogenicity revealed by sequencing and comparative genomics of 19 Pseudomonas syringae isolates.</title>
        <authorList>
            <person name="Baltrus D.A."/>
            <person name="Nishimura M.T."/>
            <person name="Romanchuk A."/>
            <person name="Chang J.H."/>
            <person name="Mukhtar M.S."/>
            <person name="Cherkis K."/>
            <person name="Roach J."/>
            <person name="Grant S.R."/>
            <person name="Jones C.D."/>
            <person name="Dangl J.L."/>
        </authorList>
    </citation>
    <scope>NUCLEOTIDE SEQUENCE [LARGE SCALE GENOMIC DNA]</scope>
    <source>
        <strain evidence="4">M301072PT</strain>
    </source>
</reference>
<feature type="non-terminal residue" evidence="3">
    <location>
        <position position="135"/>
    </location>
</feature>
<name>F3FVD0_PSESX</name>
<dbReference type="GO" id="GO:0008964">
    <property type="term" value="F:phosphoenolpyruvate carboxylase activity"/>
    <property type="evidence" value="ECO:0007669"/>
    <property type="project" value="InterPro"/>
</dbReference>
<evidence type="ECO:0000313" key="3">
    <source>
        <dbReference type="EMBL" id="EGH34172.1"/>
    </source>
</evidence>
<dbReference type="InterPro" id="IPR015813">
    <property type="entry name" value="Pyrv/PenolPyrv_kinase-like_dom"/>
</dbReference>
<comment type="caution">
    <text evidence="3">The sequence shown here is derived from an EMBL/GenBank/DDBJ whole genome shotgun (WGS) entry which is preliminary data.</text>
</comment>
<protein>
    <recommendedName>
        <fullName evidence="2">Phosphoenolpyruvate carboxylase</fullName>
    </recommendedName>
</protein>
<dbReference type="GO" id="GO:0015977">
    <property type="term" value="P:carbon fixation"/>
    <property type="evidence" value="ECO:0007669"/>
    <property type="project" value="InterPro"/>
</dbReference>
<dbReference type="Proteomes" id="UP000004471">
    <property type="component" value="Unassembled WGS sequence"/>
</dbReference>
<evidence type="ECO:0000313" key="4">
    <source>
        <dbReference type="Proteomes" id="UP000004471"/>
    </source>
</evidence>
<feature type="non-terminal residue" evidence="3">
    <location>
        <position position="1"/>
    </location>
</feature>
<comment type="function">
    <text evidence="1">Forms oxaloacetate, a four-carbon dicarboxylic acid source for the tricarboxylic acid cycle.</text>
</comment>
<dbReference type="Pfam" id="PF00311">
    <property type="entry name" value="PEPcase"/>
    <property type="match status" value="1"/>
</dbReference>
<keyword evidence="3" id="KW-0456">Lyase</keyword>
<evidence type="ECO:0000256" key="1">
    <source>
        <dbReference type="ARBA" id="ARBA00003670"/>
    </source>
</evidence>
<dbReference type="GO" id="GO:0005829">
    <property type="term" value="C:cytosol"/>
    <property type="evidence" value="ECO:0007669"/>
    <property type="project" value="TreeGrafter"/>
</dbReference>
<dbReference type="EMBL" id="AEAH01002273">
    <property type="protein sequence ID" value="EGH34172.1"/>
    <property type="molecule type" value="Genomic_DNA"/>
</dbReference>
<accession>F3FVD0</accession>
<organism evidence="3 4">
    <name type="scientific">Pseudomonas syringae pv. japonica str. M301072</name>
    <dbReference type="NCBI Taxonomy" id="629262"/>
    <lineage>
        <taxon>Bacteria</taxon>
        <taxon>Pseudomonadati</taxon>
        <taxon>Pseudomonadota</taxon>
        <taxon>Gammaproteobacteria</taxon>
        <taxon>Pseudomonadales</taxon>
        <taxon>Pseudomonadaceae</taxon>
        <taxon>Pseudomonas</taxon>
        <taxon>Pseudomonas syringae</taxon>
    </lineage>
</organism>
<keyword evidence="3" id="KW-0670">Pyruvate</keyword>
<dbReference type="SUPFAM" id="SSF51621">
    <property type="entry name" value="Phosphoenolpyruvate/pyruvate domain"/>
    <property type="match status" value="1"/>
</dbReference>
<dbReference type="GO" id="GO:0006099">
    <property type="term" value="P:tricarboxylic acid cycle"/>
    <property type="evidence" value="ECO:0007669"/>
    <property type="project" value="InterPro"/>
</dbReference>
<dbReference type="HOGENOM" id="CLU_1890234_0_0_6"/>
<dbReference type="PANTHER" id="PTHR30523:SF6">
    <property type="entry name" value="PHOSPHOENOLPYRUVATE CARBOXYLASE"/>
    <property type="match status" value="1"/>
</dbReference>
<evidence type="ECO:0000256" key="2">
    <source>
        <dbReference type="ARBA" id="ARBA00022419"/>
    </source>
</evidence>
<proteinExistence type="predicted"/>
<gene>
    <name evidence="3" type="ORF">PSYJA_36694</name>
</gene>
<dbReference type="AlphaFoldDB" id="F3FVD0"/>
<sequence length="135" mass="15560">GDSAEPYRAELKRLRERLRATRNWANASLSETLPAPEAVLQDNRELLDPLMLCFQSLHECGMGVIADGPLLDCLRRAVTFGLFLVRLDVRQDSSRHCAAMTEITDYLGLGRYEEWDEQTRIDFLLRELNNRRPLL</sequence>